<accession>A0ACC2BY37</accession>
<organism evidence="1 2">
    <name type="scientific">Diphasiastrum complanatum</name>
    <name type="common">Issler's clubmoss</name>
    <name type="synonym">Lycopodium complanatum</name>
    <dbReference type="NCBI Taxonomy" id="34168"/>
    <lineage>
        <taxon>Eukaryota</taxon>
        <taxon>Viridiplantae</taxon>
        <taxon>Streptophyta</taxon>
        <taxon>Embryophyta</taxon>
        <taxon>Tracheophyta</taxon>
        <taxon>Lycopodiopsida</taxon>
        <taxon>Lycopodiales</taxon>
        <taxon>Lycopodiaceae</taxon>
        <taxon>Lycopodioideae</taxon>
        <taxon>Diphasiastrum</taxon>
    </lineage>
</organism>
<dbReference type="EMBL" id="CM055104">
    <property type="protein sequence ID" value="KAJ7534637.1"/>
    <property type="molecule type" value="Genomic_DNA"/>
</dbReference>
<gene>
    <name evidence="1" type="ORF">O6H91_13G104000</name>
</gene>
<evidence type="ECO:0000313" key="1">
    <source>
        <dbReference type="EMBL" id="KAJ7534637.1"/>
    </source>
</evidence>
<name>A0ACC2BY37_DIPCM</name>
<evidence type="ECO:0000313" key="2">
    <source>
        <dbReference type="Proteomes" id="UP001162992"/>
    </source>
</evidence>
<comment type="caution">
    <text evidence="1">The sequence shown here is derived from an EMBL/GenBank/DDBJ whole genome shotgun (WGS) entry which is preliminary data.</text>
</comment>
<protein>
    <submittedName>
        <fullName evidence="1">Uncharacterized protein</fullName>
    </submittedName>
</protein>
<keyword evidence="2" id="KW-1185">Reference proteome</keyword>
<sequence length="512" mass="56520">MYAKCGSVLDARQVFDSMPEHNVFSWTIIISAYANHGQGEEAINLFKQMQQTGIPPNKVTFVVVLKACARIPALEQGKCFHADIIKSGFESDVIVGSGLVDMYAKWGCIEDARQVFNNMHERNVVSWNVMIAGYAQQGLGKEALNLYEQMKQAGVQPTIVTYVVLLKACASIAALEQGKQLHLDIIQSGFELNVIVGSTLVDMYAKCGRIEDAHQVFSNMHEQDVVSWTAIITGYAQQGLGKEALDLYKQMKQEGVQPDTVTYLVLLKACASIPSLEQGKQLHLDIIKSGFESDVIVGSTLVDMYAKCGHIEDARQVFNNMNERDVVSWNVMIAGYTQQGLGKEALTLLEQMRREGRRPDEVTYVNVLSACSHSGLVVEGRHLFDSMCKDHGVIPNFDHYVCMVDLLGRAGCLADAEDFISKMPIQPNALVWMTLLSAARSHGHVEIGRRAFDCVVKLEPENAAPYVLLSNIYAAAGRRHEVAKIRKEMNDAGVNEMPECSWIEAGNPSAGL</sequence>
<reference evidence="2" key="1">
    <citation type="journal article" date="2024" name="Proc. Natl. Acad. Sci. U.S.A.">
        <title>Extraordinary preservation of gene collinearity over three hundred million years revealed in homosporous lycophytes.</title>
        <authorList>
            <person name="Li C."/>
            <person name="Wickell D."/>
            <person name="Kuo L.Y."/>
            <person name="Chen X."/>
            <person name="Nie B."/>
            <person name="Liao X."/>
            <person name="Peng D."/>
            <person name="Ji J."/>
            <person name="Jenkins J."/>
            <person name="Williams M."/>
            <person name="Shu S."/>
            <person name="Plott C."/>
            <person name="Barry K."/>
            <person name="Rajasekar S."/>
            <person name="Grimwood J."/>
            <person name="Han X."/>
            <person name="Sun S."/>
            <person name="Hou Z."/>
            <person name="He W."/>
            <person name="Dai G."/>
            <person name="Sun C."/>
            <person name="Schmutz J."/>
            <person name="Leebens-Mack J.H."/>
            <person name="Li F.W."/>
            <person name="Wang L."/>
        </authorList>
    </citation>
    <scope>NUCLEOTIDE SEQUENCE [LARGE SCALE GENOMIC DNA]</scope>
    <source>
        <strain evidence="2">cv. PW_Plant_1</strain>
    </source>
</reference>
<proteinExistence type="predicted"/>
<dbReference type="Proteomes" id="UP001162992">
    <property type="component" value="Chromosome 13"/>
</dbReference>